<dbReference type="SUPFAM" id="SSF52799">
    <property type="entry name" value="(Phosphotyrosine protein) phosphatases II"/>
    <property type="match status" value="1"/>
</dbReference>
<reference evidence="6" key="1">
    <citation type="submission" date="2023-07" db="EMBL/GenBank/DDBJ databases">
        <authorList>
            <consortium name="AG Swart"/>
            <person name="Singh M."/>
            <person name="Singh A."/>
            <person name="Seah K."/>
            <person name="Emmerich C."/>
        </authorList>
    </citation>
    <scope>NUCLEOTIDE SEQUENCE</scope>
    <source>
        <strain evidence="6">DP1</strain>
    </source>
</reference>
<name>A0AAD1Y3E6_EUPCR</name>
<comment type="caution">
    <text evidence="6">The sequence shown here is derived from an EMBL/GenBank/DDBJ whole genome shotgun (WGS) entry which is preliminary data.</text>
</comment>
<dbReference type="PANTHER" id="PTHR12305:SF81">
    <property type="entry name" value="PHOSPHATIDYLINOSITOL 3,4,5-TRISPHOSPHATE 3-PHOSPHATASE AND DUAL-SPECIFICITY PROTEIN PHOSPHATASE PTEN"/>
    <property type="match status" value="1"/>
</dbReference>
<gene>
    <name evidence="6" type="ORF">ECRASSUSDP1_LOCUS25507</name>
</gene>
<evidence type="ECO:0000256" key="1">
    <source>
        <dbReference type="ARBA" id="ARBA00013015"/>
    </source>
</evidence>
<accession>A0AAD1Y3E6</accession>
<feature type="domain" description="Tyrosine specific protein phosphatases" evidence="4">
    <location>
        <begin position="221"/>
        <end position="272"/>
    </location>
</feature>
<feature type="region of interest" description="Disordered" evidence="3">
    <location>
        <begin position="659"/>
        <end position="678"/>
    </location>
</feature>
<dbReference type="GO" id="GO:0016314">
    <property type="term" value="F:phosphatidylinositol-3,4,5-trisphosphate 3-phosphatase activity"/>
    <property type="evidence" value="ECO:0007669"/>
    <property type="project" value="UniProtKB-EC"/>
</dbReference>
<evidence type="ECO:0000259" key="5">
    <source>
        <dbReference type="PROSITE" id="PS51181"/>
    </source>
</evidence>
<evidence type="ECO:0000313" key="6">
    <source>
        <dbReference type="EMBL" id="CAI2383988.1"/>
    </source>
</evidence>
<sequence length="821" mass="95156">MGNKSSVEDEKYEDFYGGNKNKRGFKNVIEYERLKLNMTNKIPNAVKNSEMIFGQVFKDEDQVKLPNQNMRKTKGKKACFKKFDKLGLSLRCSTKACLNFQCCSCFLIHRLVSKKKRRVEILTSKVDFNFDMSYITSRIIAMAYPENAKTNFWRNHRPKIVEFFKKKHNGKVKIYNLCIEKGFRIDDGYQKDFECNAYEDFRSKDVTSCLCEFPCLDHEPHKFSSMFEFDIDASLYLSTSPSNNNAIAVHCKAGKGRTGVMICSLLVFLGFDPSLHDPDYPFDKGDSKNYDDHDEISLKYSMSDKDHPGKVTKAELDRLRISPADINNVILKKYNDNLEYLLDFCNEIMDFYARKRTKNGKGITIQSQIRFLRLYTLYLFNKFSLQPYWDIRHEAKIDANHTSQKEISTLRRKTSSESKQLEKFGSHLQVPGVDEEEEEKKLIDDSHNEISYSSRYADSQENNKVKIEDPPYNFHKAVFSKLEMYSLEDIVKTSKNLPLLAPLKIRNLPHEDFSGIKIKLYKITCVGYKNPKSIKVKLVHEKSYNLNATAVPKDSKKKKHGYHNPEEVDDEEHVEEDASSWTFGASGNSSTFVPKNNPDLGGDFEVNIQIGKQKLSAWFNVPFLIQIAHLIEKCDKSDAEENCLGDHFVKPISTALQNTRSTRKSLKENKNTTRNSKYESKTVTSANTCTNCWINYCHYQFLHVEKCSILNDPLDINSWEKKVHKLEEEEEKCFEQIDNNIDTVVSSLNCSDKSDNNYLFSSYLGSMNQKKNILLNKIDTVISAYDSERHKTKYEVWLNNGDFSKQKHSNSQRVKLYFMKV</sequence>
<dbReference type="PROSITE" id="PS51181">
    <property type="entry name" value="PPASE_TENSIN"/>
    <property type="match status" value="1"/>
</dbReference>
<evidence type="ECO:0000259" key="4">
    <source>
        <dbReference type="PROSITE" id="PS50056"/>
    </source>
</evidence>
<evidence type="ECO:0000256" key="2">
    <source>
        <dbReference type="ARBA" id="ARBA00022801"/>
    </source>
</evidence>
<organism evidence="6 7">
    <name type="scientific">Euplotes crassus</name>
    <dbReference type="NCBI Taxonomy" id="5936"/>
    <lineage>
        <taxon>Eukaryota</taxon>
        <taxon>Sar</taxon>
        <taxon>Alveolata</taxon>
        <taxon>Ciliophora</taxon>
        <taxon>Intramacronucleata</taxon>
        <taxon>Spirotrichea</taxon>
        <taxon>Hypotrichia</taxon>
        <taxon>Euplotida</taxon>
        <taxon>Euplotidae</taxon>
        <taxon>Moneuplotes</taxon>
    </lineage>
</organism>
<dbReference type="InterPro" id="IPR000387">
    <property type="entry name" value="Tyr_Pase_dom"/>
</dbReference>
<evidence type="ECO:0000313" key="7">
    <source>
        <dbReference type="Proteomes" id="UP001295684"/>
    </source>
</evidence>
<dbReference type="GO" id="GO:0005829">
    <property type="term" value="C:cytosol"/>
    <property type="evidence" value="ECO:0007669"/>
    <property type="project" value="TreeGrafter"/>
</dbReference>
<dbReference type="AlphaFoldDB" id="A0AAD1Y3E6"/>
<dbReference type="PANTHER" id="PTHR12305">
    <property type="entry name" value="PHOSPHATASE WITH HOMOLOGY TO TENSIN"/>
    <property type="match status" value="1"/>
</dbReference>
<dbReference type="InterPro" id="IPR016130">
    <property type="entry name" value="Tyr_Pase_AS"/>
</dbReference>
<feature type="region of interest" description="Disordered" evidence="3">
    <location>
        <begin position="554"/>
        <end position="573"/>
    </location>
</feature>
<evidence type="ECO:0000256" key="3">
    <source>
        <dbReference type="SAM" id="MobiDB-lite"/>
    </source>
</evidence>
<dbReference type="EMBL" id="CAMPGE010026294">
    <property type="protein sequence ID" value="CAI2383988.1"/>
    <property type="molecule type" value="Genomic_DNA"/>
</dbReference>
<dbReference type="Proteomes" id="UP001295684">
    <property type="component" value="Unassembled WGS sequence"/>
</dbReference>
<protein>
    <recommendedName>
        <fullName evidence="1">phosphatidylinositol-3,4,5-trisphosphate 3-phosphatase</fullName>
        <ecNumber evidence="1">3.1.3.67</ecNumber>
    </recommendedName>
</protein>
<dbReference type="InterPro" id="IPR051281">
    <property type="entry name" value="Dual-spec_lipid-protein_phosph"/>
</dbReference>
<dbReference type="Gene3D" id="3.90.190.10">
    <property type="entry name" value="Protein tyrosine phosphatase superfamily"/>
    <property type="match status" value="1"/>
</dbReference>
<keyword evidence="2" id="KW-0378">Hydrolase</keyword>
<feature type="compositionally biased region" description="Basic and acidic residues" evidence="3">
    <location>
        <begin position="665"/>
        <end position="678"/>
    </location>
</feature>
<dbReference type="Pfam" id="PF22784">
    <property type="entry name" value="PTP-SAK"/>
    <property type="match status" value="1"/>
</dbReference>
<keyword evidence="7" id="KW-1185">Reference proteome</keyword>
<dbReference type="PROSITE" id="PS00383">
    <property type="entry name" value="TYR_PHOSPHATASE_1"/>
    <property type="match status" value="1"/>
</dbReference>
<dbReference type="InterPro" id="IPR029023">
    <property type="entry name" value="Tensin_phosphatase"/>
</dbReference>
<feature type="domain" description="Phosphatase tensin-type" evidence="5">
    <location>
        <begin position="121"/>
        <end position="382"/>
    </location>
</feature>
<proteinExistence type="predicted"/>
<dbReference type="InterPro" id="IPR057023">
    <property type="entry name" value="PTP-SAK"/>
</dbReference>
<dbReference type="InterPro" id="IPR029021">
    <property type="entry name" value="Prot-tyrosine_phosphatase-like"/>
</dbReference>
<dbReference type="PROSITE" id="PS50056">
    <property type="entry name" value="TYR_PHOSPHATASE_2"/>
    <property type="match status" value="1"/>
</dbReference>
<dbReference type="EC" id="3.1.3.67" evidence="1"/>